<dbReference type="RefSeq" id="WP_339983135.1">
    <property type="nucleotide sequence ID" value="NZ_JAQPZS010000051.1"/>
</dbReference>
<feature type="domain" description="Bacterial Ig-like" evidence="1">
    <location>
        <begin position="387"/>
        <end position="467"/>
    </location>
</feature>
<dbReference type="NCBIfam" id="NF033510">
    <property type="entry name" value="Ca_tandemer"/>
    <property type="match status" value="5"/>
</dbReference>
<proteinExistence type="predicted"/>
<evidence type="ECO:0000313" key="3">
    <source>
        <dbReference type="Proteomes" id="UP001377972"/>
    </source>
</evidence>
<name>A0ABU8T007_9GAMM</name>
<dbReference type="InterPro" id="IPR013783">
    <property type="entry name" value="Ig-like_fold"/>
</dbReference>
<comment type="caution">
    <text evidence="2">The sequence shown here is derived from an EMBL/GenBank/DDBJ whole genome shotgun (WGS) entry which is preliminary data.</text>
</comment>
<feature type="domain" description="Bacterial Ig-like" evidence="1">
    <location>
        <begin position="23"/>
        <end position="100"/>
    </location>
</feature>
<feature type="domain" description="Bacterial Ig-like" evidence="1">
    <location>
        <begin position="108"/>
        <end position="192"/>
    </location>
</feature>
<dbReference type="Gene3D" id="2.60.40.10">
    <property type="entry name" value="Immunoglobulins"/>
    <property type="match status" value="5"/>
</dbReference>
<feature type="non-terminal residue" evidence="2">
    <location>
        <position position="1"/>
    </location>
</feature>
<dbReference type="Pfam" id="PF19077">
    <property type="entry name" value="Big_13"/>
    <property type="match status" value="5"/>
</dbReference>
<evidence type="ECO:0000313" key="2">
    <source>
        <dbReference type="EMBL" id="MEJ6498621.1"/>
    </source>
</evidence>
<feature type="domain" description="Bacterial Ig-like" evidence="1">
    <location>
        <begin position="296"/>
        <end position="361"/>
    </location>
</feature>
<evidence type="ECO:0000259" key="1">
    <source>
        <dbReference type="Pfam" id="PF19077"/>
    </source>
</evidence>
<accession>A0ABU8T007</accession>
<feature type="domain" description="Bacterial Ig-like" evidence="1">
    <location>
        <begin position="204"/>
        <end position="282"/>
    </location>
</feature>
<dbReference type="EMBL" id="JAQPZS010000051">
    <property type="protein sequence ID" value="MEJ6498621.1"/>
    <property type="molecule type" value="Genomic_DNA"/>
</dbReference>
<keyword evidence="3" id="KW-1185">Reference proteome</keyword>
<sequence length="484" mass="47481">TVTGVIDTVAPSLTLTGVGAGSDVTPTLSGTSNEIGALVTITVTDSNGVVQTFSATVGSNGTWTSEVPNGLAEGDYTVSATVSDVAGNSTTISASGSIDTVNPTVVVNDNGLSNDNTPTISGTSTEPAGTIVNIIVTDSNGDNYSFTAVVSAAGTWQTDASEIPDGNYTITATITDAAGNTGSDTGSGTIDTTAPLITINNLGTINTATPTISGTSSEPAGTVISLVLTDTSGGEISLTATVDGAGNWSVTSSSLANDDYSVVATVEDAAGNSASATENFTLNTSAPSISIDALGQTNDTTPTISGTTSAPDGSTVTVTINDGTNPVETLTVSVSGGIWTVTANNALTEGDFTVTASVTVGGVEGTDSAVGTIDLTPPTIAINDIAQTNDTTPTISGTTDAPVGSTVTVIITDSQGNPQTLVATVLANGSWSVSATTILAEGSFTVNASVTDAAGNTGTDSATGEIDITAPTISLDTLADSNDV</sequence>
<feature type="non-terminal residue" evidence="2">
    <location>
        <position position="484"/>
    </location>
</feature>
<dbReference type="InterPro" id="IPR044016">
    <property type="entry name" value="Big_13"/>
</dbReference>
<dbReference type="Proteomes" id="UP001377972">
    <property type="component" value="Unassembled WGS sequence"/>
</dbReference>
<protein>
    <submittedName>
        <fullName evidence="2">Ig-like domain-containing protein</fullName>
    </submittedName>
</protein>
<gene>
    <name evidence="2" type="ORF">PQI24_21630</name>
</gene>
<organism evidence="2 3">
    <name type="scientific">Pseudoalteromonas lipolytica</name>
    <dbReference type="NCBI Taxonomy" id="570156"/>
    <lineage>
        <taxon>Bacteria</taxon>
        <taxon>Pseudomonadati</taxon>
        <taxon>Pseudomonadota</taxon>
        <taxon>Gammaproteobacteria</taxon>
        <taxon>Alteromonadales</taxon>
        <taxon>Pseudoalteromonadaceae</taxon>
        <taxon>Pseudoalteromonas</taxon>
    </lineage>
</organism>
<reference evidence="2 3" key="1">
    <citation type="submission" date="2023-01" db="EMBL/GenBank/DDBJ databases">
        <title>Trichodesmium-associated heterotrophic epibiont bacteria.</title>
        <authorList>
            <person name="Cleveland C.S."/>
            <person name="Webb E.A."/>
        </authorList>
    </citation>
    <scope>NUCLEOTIDE SEQUENCE [LARGE SCALE GENOMIC DNA]</scope>
    <source>
        <strain evidence="2 3">USCH2</strain>
    </source>
</reference>